<dbReference type="PANTHER" id="PTHR34001">
    <property type="entry name" value="BLL7405 PROTEIN"/>
    <property type="match status" value="1"/>
</dbReference>
<dbReference type="OrthoDB" id="9815357at2"/>
<evidence type="ECO:0000256" key="1">
    <source>
        <dbReference type="ARBA" id="ARBA00004442"/>
    </source>
</evidence>
<evidence type="ECO:0000256" key="2">
    <source>
        <dbReference type="ARBA" id="ARBA00022729"/>
    </source>
</evidence>
<keyword evidence="3" id="KW-0472">Membrane</keyword>
<name>A0A1C7P8P3_9HYPH</name>
<keyword evidence="8" id="KW-0614">Plasmid</keyword>
<evidence type="ECO:0000313" key="8">
    <source>
        <dbReference type="EMBL" id="OBZ97561.1"/>
    </source>
</evidence>
<evidence type="ECO:0000259" key="7">
    <source>
        <dbReference type="Pfam" id="PF13505"/>
    </source>
</evidence>
<geneLocation type="plasmid" evidence="9">
    <name>pf5.1a</name>
</geneLocation>
<dbReference type="SUPFAM" id="SSF56925">
    <property type="entry name" value="OMPA-like"/>
    <property type="match status" value="1"/>
</dbReference>
<dbReference type="PATRIC" id="fig|1612624.7.peg.143"/>
<reference evidence="8 9" key="1">
    <citation type="journal article" date="2016" name="Syst. Appl. Microbiol.">
        <title>Pararhizobium polonicum sp. nov. isolated from tumors on stone fruit rootstocks.</title>
        <authorList>
            <person name="Pulawska J."/>
            <person name="Kuzmanovic N."/>
            <person name="Willems A."/>
            <person name="Pothier J.F."/>
        </authorList>
    </citation>
    <scope>NUCLEOTIDE SEQUENCE [LARGE SCALE GENOMIC DNA]</scope>
    <source>
        <strain evidence="8 9">F5.1</strain>
        <plasmid evidence="8">pF5.1a</plasmid>
    </source>
</reference>
<dbReference type="InterPro" id="IPR027385">
    <property type="entry name" value="Beta-barrel_OMP"/>
</dbReference>
<feature type="signal peptide" evidence="6">
    <location>
        <begin position="1"/>
        <end position="21"/>
    </location>
</feature>
<protein>
    <submittedName>
        <fullName evidence="8">Membrane protein</fullName>
    </submittedName>
</protein>
<evidence type="ECO:0000313" key="9">
    <source>
        <dbReference type="Proteomes" id="UP000093111"/>
    </source>
</evidence>
<evidence type="ECO:0000256" key="5">
    <source>
        <dbReference type="ARBA" id="ARBA00038306"/>
    </source>
</evidence>
<sequence length="205" mass="22030">MQMRLFAFAAFALSSAAPVLAADLVDEQPSPPSEQQAYSAYDWSGFYLGAQGGYNWNQATIFGSDADRDSGTVGAHAGYNFQHGNIVFGIENDFNYNFEESDNTNVEWDASGRGRVGYAWDRTLFFATAGVAAAGAKIDVPGAGKKDDILIGWTAGGGIEHALTDNILVRGEYRYSDFGNKDFGSSIGEFGATQHKVLVGASYKF</sequence>
<dbReference type="InterPro" id="IPR011250">
    <property type="entry name" value="OMP/PagP_B-barrel"/>
</dbReference>
<dbReference type="Proteomes" id="UP000093111">
    <property type="component" value="Plasmid pF5.1a"/>
</dbReference>
<keyword evidence="4" id="KW-0998">Cell outer membrane</keyword>
<comment type="caution">
    <text evidence="8">The sequence shown here is derived from an EMBL/GenBank/DDBJ whole genome shotgun (WGS) entry which is preliminary data.</text>
</comment>
<keyword evidence="9" id="KW-1185">Reference proteome</keyword>
<accession>A0A1C7P8P3</accession>
<dbReference type="Gene3D" id="2.40.160.20">
    <property type="match status" value="1"/>
</dbReference>
<dbReference type="InterPro" id="IPR051692">
    <property type="entry name" value="OMP-like"/>
</dbReference>
<evidence type="ECO:0000256" key="4">
    <source>
        <dbReference type="ARBA" id="ARBA00023237"/>
    </source>
</evidence>
<evidence type="ECO:0000256" key="6">
    <source>
        <dbReference type="SAM" id="SignalP"/>
    </source>
</evidence>
<dbReference type="EMBL" id="LGLV01000001">
    <property type="protein sequence ID" value="OBZ97561.1"/>
    <property type="molecule type" value="Genomic_DNA"/>
</dbReference>
<comment type="subcellular location">
    <subcellularLocation>
        <location evidence="1">Cell outer membrane</location>
    </subcellularLocation>
</comment>
<dbReference type="PANTHER" id="PTHR34001:SF3">
    <property type="entry name" value="BLL7405 PROTEIN"/>
    <property type="match status" value="1"/>
</dbReference>
<keyword evidence="2 6" id="KW-0732">Signal</keyword>
<dbReference type="GO" id="GO:0009279">
    <property type="term" value="C:cell outer membrane"/>
    <property type="evidence" value="ECO:0007669"/>
    <property type="project" value="UniProtKB-SubCell"/>
</dbReference>
<comment type="similarity">
    <text evidence="5">Belongs to the Omp25/RopB family.</text>
</comment>
<evidence type="ECO:0000256" key="3">
    <source>
        <dbReference type="ARBA" id="ARBA00023136"/>
    </source>
</evidence>
<dbReference type="Pfam" id="PF13505">
    <property type="entry name" value="OMP_b-brl"/>
    <property type="match status" value="1"/>
</dbReference>
<dbReference type="RefSeq" id="WP_068950733.1">
    <property type="nucleotide sequence ID" value="NZ_CM004502.1"/>
</dbReference>
<gene>
    <name evidence="8" type="ORF">ADU59_00680</name>
</gene>
<feature type="chain" id="PRO_5008890345" evidence="6">
    <location>
        <begin position="22"/>
        <end position="205"/>
    </location>
</feature>
<proteinExistence type="inferred from homology"/>
<dbReference type="AlphaFoldDB" id="A0A1C7P8P3"/>
<organism evidence="8 9">
    <name type="scientific">Pararhizobium polonicum</name>
    <dbReference type="NCBI Taxonomy" id="1612624"/>
    <lineage>
        <taxon>Bacteria</taxon>
        <taxon>Pseudomonadati</taxon>
        <taxon>Pseudomonadota</taxon>
        <taxon>Alphaproteobacteria</taxon>
        <taxon>Hyphomicrobiales</taxon>
        <taxon>Rhizobiaceae</taxon>
        <taxon>Rhizobium/Agrobacterium group</taxon>
        <taxon>Pararhizobium</taxon>
    </lineage>
</organism>
<feature type="domain" description="Outer membrane protein beta-barrel" evidence="7">
    <location>
        <begin position="35"/>
        <end position="205"/>
    </location>
</feature>